<evidence type="ECO:0000313" key="3">
    <source>
        <dbReference type="Proteomes" id="UP000501444"/>
    </source>
</evidence>
<dbReference type="EMBL" id="MT006233">
    <property type="protein sequence ID" value="QIG78015.1"/>
    <property type="molecule type" value="Genomic_DNA"/>
</dbReference>
<keyword evidence="3" id="KW-1185">Reference proteome</keyword>
<keyword evidence="1" id="KW-0175">Coiled coil</keyword>
<sequence length="55" mass="6526">MPSRNHTPNFGLTQYRPDDRIALLDDYNTDMKKIDMKLHDLEVRVRNLEKRIGNA</sequence>
<reference evidence="2 3" key="1">
    <citation type="submission" date="2020-01" db="EMBL/GenBank/DDBJ databases">
        <title>Honey bees harbor a diverse gut virome engaging in nested strain-level interactions with the microbiota.</title>
        <authorList>
            <person name="Bonilla-Rosso G."/>
            <person name="Steiner T."/>
            <person name="Wichmann F."/>
            <person name="Bexkens E."/>
            <person name="Engel P."/>
        </authorList>
    </citation>
    <scope>NUCLEOTIDE SEQUENCE [LARGE SCALE GENOMIC DNA]</scope>
</reference>
<name>A0A6G6XZB3_9CAUD</name>
<accession>A0A6G6XZB3</accession>
<evidence type="ECO:0000256" key="1">
    <source>
        <dbReference type="SAM" id="Coils"/>
    </source>
</evidence>
<evidence type="ECO:0000313" key="2">
    <source>
        <dbReference type="EMBL" id="QIG78015.1"/>
    </source>
</evidence>
<proteinExistence type="predicted"/>
<protein>
    <submittedName>
        <fullName evidence="2">Uncharacterized protein</fullName>
    </submittedName>
</protein>
<organism evidence="2 3">
    <name type="scientific">Bifidobacterium phage BadAztec1</name>
    <dbReference type="NCBI Taxonomy" id="2713243"/>
    <lineage>
        <taxon>Viruses</taxon>
        <taxon>Duplodnaviria</taxon>
        <taxon>Heunggongvirae</taxon>
        <taxon>Uroviricota</taxon>
        <taxon>Caudoviricetes</taxon>
        <taxon>Badaztecvirus</taxon>
        <taxon>Badaztecvirus badaztec1</taxon>
    </lineage>
</organism>
<dbReference type="Proteomes" id="UP000501444">
    <property type="component" value="Segment"/>
</dbReference>
<feature type="coiled-coil region" evidence="1">
    <location>
        <begin position="24"/>
        <end position="51"/>
    </location>
</feature>
<gene>
    <name evidence="2" type="ORF">BAAZ0010002c01_00007</name>
</gene>